<dbReference type="STRING" id="909613.UO65_4524"/>
<gene>
    <name evidence="2" type="ORF">UO65_4524</name>
</gene>
<protein>
    <recommendedName>
        <fullName evidence="1">MEDS domain-containing protein</fullName>
    </recommendedName>
</protein>
<dbReference type="SUPFAM" id="SSF52091">
    <property type="entry name" value="SpoIIaa-like"/>
    <property type="match status" value="1"/>
</dbReference>
<name>W7ITW2_9PSEU</name>
<dbReference type="eggNOG" id="COG1366">
    <property type="taxonomic scope" value="Bacteria"/>
</dbReference>
<comment type="caution">
    <text evidence="2">The sequence shown here is derived from an EMBL/GenBank/DDBJ whole genome shotgun (WGS) entry which is preliminary data.</text>
</comment>
<evidence type="ECO:0000259" key="1">
    <source>
        <dbReference type="Pfam" id="PF14417"/>
    </source>
</evidence>
<evidence type="ECO:0000313" key="3">
    <source>
        <dbReference type="Proteomes" id="UP000019277"/>
    </source>
</evidence>
<accession>W7ITW2</accession>
<organism evidence="2 3">
    <name type="scientific">Actinokineospora spheciospongiae</name>
    <dbReference type="NCBI Taxonomy" id="909613"/>
    <lineage>
        <taxon>Bacteria</taxon>
        <taxon>Bacillati</taxon>
        <taxon>Actinomycetota</taxon>
        <taxon>Actinomycetes</taxon>
        <taxon>Pseudonocardiales</taxon>
        <taxon>Pseudonocardiaceae</taxon>
        <taxon>Actinokineospora</taxon>
    </lineage>
</organism>
<dbReference type="EMBL" id="AYXG01000169">
    <property type="protein sequence ID" value="EWC60177.1"/>
    <property type="molecule type" value="Genomic_DNA"/>
</dbReference>
<proteinExistence type="predicted"/>
<sequence length="278" mass="29753">MVHGTRGLGPQAHACWRYRDPVEFRTHARDFLADGLRLGLRPMYVVSADDAAPAVGELRRSARLDRALDEGDLRVTPLDSAYADDAVIEPGEQVDRYAAATDEAVAAGFAGLRVAAEVTPLVRTAPQAAAFTRYEHLVDRYMTARPFSALCGYDQRVLGEDTITRLAVMHPHANSDTAGFRLHGSPLPGCAAALGGQLDLCGADHLGSALDRADLPVHDATITLDATGLEFVDHRNLITLAEHARSRGATLVLRTAHRGAARITGLLGLDGVRVELPA</sequence>
<dbReference type="InterPro" id="IPR036513">
    <property type="entry name" value="STAS_dom_sf"/>
</dbReference>
<reference evidence="2 3" key="1">
    <citation type="journal article" date="2014" name="Genome Announc.">
        <title>Draft Genome Sequence of the Antitrypanosomally Active Sponge-Associated Bacterium Actinokineospora sp. Strain EG49.</title>
        <authorList>
            <person name="Harjes J."/>
            <person name="Ryu T."/>
            <person name="Abdelmohsen U.R."/>
            <person name="Moitinho-Silva L."/>
            <person name="Horn H."/>
            <person name="Ravasi T."/>
            <person name="Hentschel U."/>
        </authorList>
    </citation>
    <scope>NUCLEOTIDE SEQUENCE [LARGE SCALE GENOMIC DNA]</scope>
    <source>
        <strain evidence="2 3">EG49</strain>
    </source>
</reference>
<evidence type="ECO:0000313" key="2">
    <source>
        <dbReference type="EMBL" id="EWC60177.1"/>
    </source>
</evidence>
<dbReference type="Proteomes" id="UP000019277">
    <property type="component" value="Unassembled WGS sequence"/>
</dbReference>
<keyword evidence="3" id="KW-1185">Reference proteome</keyword>
<feature type="domain" description="MEDS" evidence="1">
    <location>
        <begin position="13"/>
        <end position="171"/>
    </location>
</feature>
<dbReference type="InterPro" id="IPR025847">
    <property type="entry name" value="MEDS_domain"/>
</dbReference>
<dbReference type="Pfam" id="PF14417">
    <property type="entry name" value="MEDS"/>
    <property type="match status" value="1"/>
</dbReference>
<dbReference type="AlphaFoldDB" id="W7ITW2"/>